<proteinExistence type="inferred from homology"/>
<dbReference type="NCBIfam" id="TIGR01854">
    <property type="entry name" value="lipid_A_lpxH"/>
    <property type="match status" value="1"/>
</dbReference>
<gene>
    <name evidence="10 12" type="primary">lpxH</name>
    <name evidence="12" type="ORF">DLR72_03260</name>
</gene>
<comment type="catalytic activity">
    <reaction evidence="10">
        <text>UDP-2-N,3-O-bis[(3R)-3-hydroxytetradecanoyl]-alpha-D-glucosamine + H2O = 2-N,3-O-bis[(3R)-3-hydroxytetradecanoyl]-alpha-D-glucosaminyl 1-phosphate + UMP + 2 H(+)</text>
        <dbReference type="Rhea" id="RHEA:25213"/>
        <dbReference type="ChEBI" id="CHEBI:15377"/>
        <dbReference type="ChEBI" id="CHEBI:15378"/>
        <dbReference type="ChEBI" id="CHEBI:57865"/>
        <dbReference type="ChEBI" id="CHEBI:57957"/>
        <dbReference type="ChEBI" id="CHEBI:78847"/>
        <dbReference type="EC" id="3.6.1.54"/>
    </reaction>
</comment>
<feature type="binding site" evidence="10">
    <location>
        <position position="195"/>
    </location>
    <ligand>
        <name>substrate</name>
    </ligand>
</feature>
<dbReference type="HAMAP" id="MF_00575">
    <property type="entry name" value="LpxH"/>
    <property type="match status" value="1"/>
</dbReference>
<feature type="binding site" evidence="10">
    <location>
        <position position="10"/>
    </location>
    <ligand>
        <name>Mn(2+)</name>
        <dbReference type="ChEBI" id="CHEBI:29035"/>
        <label>1</label>
    </ligand>
</feature>
<dbReference type="Pfam" id="PF00149">
    <property type="entry name" value="Metallophos"/>
    <property type="match status" value="1"/>
</dbReference>
<evidence type="ECO:0000256" key="5">
    <source>
        <dbReference type="ARBA" id="ARBA00022723"/>
    </source>
</evidence>
<evidence type="ECO:0000256" key="10">
    <source>
        <dbReference type="HAMAP-Rule" id="MF_00575"/>
    </source>
</evidence>
<dbReference type="AlphaFoldDB" id="A0ABD7FYZ8"/>
<dbReference type="EMBL" id="QKKU01000014">
    <property type="protein sequence ID" value="RBM71709.1"/>
    <property type="molecule type" value="Genomic_DNA"/>
</dbReference>
<evidence type="ECO:0000256" key="1">
    <source>
        <dbReference type="ARBA" id="ARBA00022475"/>
    </source>
</evidence>
<dbReference type="InterPro" id="IPR010138">
    <property type="entry name" value="UDP-diacylglucosamine_Hdrlase"/>
</dbReference>
<dbReference type="GO" id="GO:0019897">
    <property type="term" value="C:extrinsic component of plasma membrane"/>
    <property type="evidence" value="ECO:0007669"/>
    <property type="project" value="UniProtKB-UniRule"/>
</dbReference>
<keyword evidence="6 10" id="KW-0378">Hydrolase</keyword>
<feature type="binding site" evidence="10">
    <location>
        <position position="195"/>
    </location>
    <ligand>
        <name>Mn(2+)</name>
        <dbReference type="ChEBI" id="CHEBI:29035"/>
        <label>2</label>
    </ligand>
</feature>
<dbReference type="GO" id="GO:0008758">
    <property type="term" value="F:UDP-2,3-diacylglucosamine hydrolase activity"/>
    <property type="evidence" value="ECO:0007669"/>
    <property type="project" value="UniProtKB-UniRule"/>
</dbReference>
<sequence length="261" mass="30058">MHTLFISDLHLSPKHPDITASFIQFMREEAIKADALYVLGDLFDFWIGDDDPTAFAEQIKSEFRQLTQQGVPCYFTKGNRDFLVGKRFAQQTGVQLLPDEAVIDLYGQKAVVLHGDTLCTQDTRYLAFRAKVHQPWLQRLFGLLPFALKQKLVRKIQSDIRDDKQHKSMMIMDVTPSEVIAVMHRYNVDLMIHGHTHRPAIHSIQTDDQTLKTRIVLGDWYSQSSILVYSKLTGYSLLSRPLINIEQSISNNHVLDQYLSR</sequence>
<comment type="subcellular location">
    <subcellularLocation>
        <location evidence="10">Cell inner membrane</location>
        <topology evidence="10">Peripheral membrane protein</topology>
        <orientation evidence="10">Cytoplasmic side</orientation>
    </subcellularLocation>
</comment>
<dbReference type="Proteomes" id="UP000252199">
    <property type="component" value="Unassembled WGS sequence"/>
</dbReference>
<dbReference type="NCBIfam" id="NF003743">
    <property type="entry name" value="PRK05340.1"/>
    <property type="match status" value="1"/>
</dbReference>
<dbReference type="SUPFAM" id="SSF56300">
    <property type="entry name" value="Metallo-dependent phosphatases"/>
    <property type="match status" value="1"/>
</dbReference>
<comment type="caution">
    <text evidence="12">The sequence shown here is derived from an EMBL/GenBank/DDBJ whole genome shotgun (WGS) entry which is preliminary data.</text>
</comment>
<evidence type="ECO:0000313" key="12">
    <source>
        <dbReference type="EMBL" id="RBM71709.1"/>
    </source>
</evidence>
<dbReference type="PANTHER" id="PTHR34990:SF1">
    <property type="entry name" value="UDP-2,3-DIACYLGLUCOSAMINE HYDROLASE"/>
    <property type="match status" value="1"/>
</dbReference>
<organism evidence="12 13">
    <name type="scientific">Vibrio paracholerae</name>
    <dbReference type="NCBI Taxonomy" id="650003"/>
    <lineage>
        <taxon>Bacteria</taxon>
        <taxon>Pseudomonadati</taxon>
        <taxon>Pseudomonadota</taxon>
        <taxon>Gammaproteobacteria</taxon>
        <taxon>Vibrionales</taxon>
        <taxon>Vibrionaceae</taxon>
        <taxon>Vibrio</taxon>
    </lineage>
</organism>
<name>A0ABD7FYZ8_9VIBR</name>
<feature type="binding site" evidence="10">
    <location>
        <position position="167"/>
    </location>
    <ligand>
        <name>substrate</name>
    </ligand>
</feature>
<evidence type="ECO:0000256" key="2">
    <source>
        <dbReference type="ARBA" id="ARBA00022516"/>
    </source>
</evidence>
<comment type="caution">
    <text evidence="10">Lacks conserved residue(s) required for the propagation of feature annotation.</text>
</comment>
<feature type="binding site" evidence="10">
    <location>
        <position position="41"/>
    </location>
    <ligand>
        <name>Mn(2+)</name>
        <dbReference type="ChEBI" id="CHEBI:29035"/>
        <label>2</label>
    </ligand>
</feature>
<comment type="cofactor">
    <cofactor evidence="10">
        <name>Mn(2+)</name>
        <dbReference type="ChEBI" id="CHEBI:29035"/>
    </cofactor>
    <text evidence="10">Binds 2 Mn(2+) ions per subunit in a binuclear metal center.</text>
</comment>
<evidence type="ECO:0000256" key="6">
    <source>
        <dbReference type="ARBA" id="ARBA00022801"/>
    </source>
</evidence>
<feature type="domain" description="Calcineurin-like phosphoesterase" evidence="11">
    <location>
        <begin position="1"/>
        <end position="199"/>
    </location>
</feature>
<feature type="binding site" evidence="10">
    <location>
        <begin position="79"/>
        <end position="80"/>
    </location>
    <ligand>
        <name>substrate</name>
    </ligand>
</feature>
<feature type="binding site" evidence="10">
    <location>
        <position position="197"/>
    </location>
    <ligand>
        <name>Mn(2+)</name>
        <dbReference type="ChEBI" id="CHEBI:29035"/>
        <label>1</label>
    </ligand>
</feature>
<dbReference type="GO" id="GO:0009245">
    <property type="term" value="P:lipid A biosynthetic process"/>
    <property type="evidence" value="ECO:0007669"/>
    <property type="project" value="UniProtKB-UniRule"/>
</dbReference>
<evidence type="ECO:0000256" key="9">
    <source>
        <dbReference type="ARBA" id="ARBA00023211"/>
    </source>
</evidence>
<keyword evidence="9 10" id="KW-0464">Manganese</keyword>
<comment type="similarity">
    <text evidence="10">Belongs to the LpxH family.</text>
</comment>
<evidence type="ECO:0000313" key="13">
    <source>
        <dbReference type="Proteomes" id="UP000252199"/>
    </source>
</evidence>
<feature type="binding site" evidence="10">
    <location>
        <position position="79"/>
    </location>
    <ligand>
        <name>Mn(2+)</name>
        <dbReference type="ChEBI" id="CHEBI:29035"/>
        <label>2</label>
    </ligand>
</feature>
<keyword evidence="2 10" id="KW-0444">Lipid biosynthesis</keyword>
<evidence type="ECO:0000259" key="11">
    <source>
        <dbReference type="Pfam" id="PF00149"/>
    </source>
</evidence>
<reference evidence="12 13" key="1">
    <citation type="submission" date="2018-06" db="EMBL/GenBank/DDBJ databases">
        <title>Draft genome sequences of nine Vibrio sp. clinical isolates from across the United States representing the closest known relative of Vibrio cholerae.</title>
        <authorList>
            <person name="Islam M.T."/>
            <person name="Liang K."/>
            <person name="Im M.S."/>
            <person name="Winkjer J."/>
            <person name="Busby S."/>
            <person name="Batra D."/>
            <person name="Rowe L."/>
            <person name="Tarr C.L."/>
            <person name="Boucher Y."/>
        </authorList>
    </citation>
    <scope>NUCLEOTIDE SEQUENCE [LARGE SCALE GENOMIC DNA]</scope>
    <source>
        <strain evidence="12 13">2017V-1110</strain>
    </source>
</reference>
<feature type="binding site" evidence="10">
    <location>
        <position position="114"/>
    </location>
    <ligand>
        <name>Mn(2+)</name>
        <dbReference type="ChEBI" id="CHEBI:29035"/>
        <label>2</label>
    </ligand>
</feature>
<accession>A0ABD7FYZ8</accession>
<keyword evidence="8 10" id="KW-0472">Membrane</keyword>
<dbReference type="RefSeq" id="WP_113610021.1">
    <property type="nucleotide sequence ID" value="NZ_CAWQMY010000046.1"/>
</dbReference>
<keyword evidence="3 10" id="KW-0997">Cell inner membrane</keyword>
<dbReference type="GO" id="GO:0030145">
    <property type="term" value="F:manganese ion binding"/>
    <property type="evidence" value="ECO:0007669"/>
    <property type="project" value="UniProtKB-UniRule"/>
</dbReference>
<evidence type="ECO:0000256" key="4">
    <source>
        <dbReference type="ARBA" id="ARBA00022556"/>
    </source>
</evidence>
<dbReference type="InterPro" id="IPR029052">
    <property type="entry name" value="Metallo-depent_PP-like"/>
</dbReference>
<keyword evidence="4 10" id="KW-0441">Lipid A biosynthesis</keyword>
<dbReference type="EC" id="3.6.1.54" evidence="10"/>
<feature type="binding site" evidence="10">
    <location>
        <position position="41"/>
    </location>
    <ligand>
        <name>Mn(2+)</name>
        <dbReference type="ChEBI" id="CHEBI:29035"/>
        <label>1</label>
    </ligand>
</feature>
<feature type="binding site" evidence="10">
    <location>
        <position position="122"/>
    </location>
    <ligand>
        <name>substrate</name>
    </ligand>
</feature>
<dbReference type="InterPro" id="IPR043461">
    <property type="entry name" value="LpxH-like"/>
</dbReference>
<dbReference type="CDD" id="cd07398">
    <property type="entry name" value="MPP_YbbF-LpxH"/>
    <property type="match status" value="1"/>
</dbReference>
<feature type="binding site" evidence="10">
    <location>
        <position position="8"/>
    </location>
    <ligand>
        <name>Mn(2+)</name>
        <dbReference type="ChEBI" id="CHEBI:29035"/>
        <label>1</label>
    </ligand>
</feature>
<dbReference type="InterPro" id="IPR004843">
    <property type="entry name" value="Calcineurin-like_PHP"/>
</dbReference>
<evidence type="ECO:0000256" key="8">
    <source>
        <dbReference type="ARBA" id="ARBA00023136"/>
    </source>
</evidence>
<protein>
    <recommendedName>
        <fullName evidence="10">UDP-2,3-diacylglucosamine hydrolase</fullName>
        <ecNumber evidence="10">3.6.1.54</ecNumber>
    </recommendedName>
    <alternativeName>
        <fullName evidence="10">UDP-2,3-diacylglucosamine diphosphatase</fullName>
    </alternativeName>
</protein>
<feature type="binding site" evidence="10">
    <location>
        <position position="164"/>
    </location>
    <ligand>
        <name>substrate</name>
    </ligand>
</feature>
<evidence type="ECO:0000256" key="7">
    <source>
        <dbReference type="ARBA" id="ARBA00023098"/>
    </source>
</evidence>
<dbReference type="Gene3D" id="3.60.21.10">
    <property type="match status" value="1"/>
</dbReference>
<keyword evidence="5 10" id="KW-0479">Metal-binding</keyword>
<comment type="function">
    <text evidence="10">Hydrolyzes the pyrophosphate bond of UDP-2,3-diacylglucosamine to yield 2,3-diacylglucosamine 1-phosphate (lipid X) and UMP by catalyzing the attack of water at the alpha-P atom. Involved in the biosynthesis of lipid A, a phosphorylated glycolipid that anchors the lipopolysaccharide to the outer membrane of the cell.</text>
</comment>
<comment type="pathway">
    <text evidence="10">Glycolipid biosynthesis; lipid IV(A) biosynthesis; lipid IV(A) from (3R)-3-hydroxytetradecanoyl-[acyl-carrier-protein] and UDP-N-acetyl-alpha-D-glucosamine: step 4/6.</text>
</comment>
<evidence type="ECO:0000256" key="3">
    <source>
        <dbReference type="ARBA" id="ARBA00022519"/>
    </source>
</evidence>
<keyword evidence="7 10" id="KW-0443">Lipid metabolism</keyword>
<keyword evidence="1 10" id="KW-1003">Cell membrane</keyword>
<dbReference type="PANTHER" id="PTHR34990">
    <property type="entry name" value="UDP-2,3-DIACYLGLUCOSAMINE HYDROLASE-RELATED"/>
    <property type="match status" value="1"/>
</dbReference>